<sequence>MGFHDIPVAQRDIANPLAAMALIGFTSSLGKQATIPARHDAGWGNMIGYDWNGARGRRMKIARIGTAVALAALLVSVATEVVTRSL</sequence>
<evidence type="ECO:0000256" key="1">
    <source>
        <dbReference type="SAM" id="Phobius"/>
    </source>
</evidence>
<name>A0A9Q8YDU8_ENSAD</name>
<keyword evidence="2" id="KW-0614">Plasmid</keyword>
<keyword evidence="1" id="KW-1133">Transmembrane helix</keyword>
<protein>
    <submittedName>
        <fullName evidence="2">Uncharacterized protein</fullName>
    </submittedName>
</protein>
<evidence type="ECO:0000313" key="2">
    <source>
        <dbReference type="EMBL" id="USJ27405.1"/>
    </source>
</evidence>
<dbReference type="EMBL" id="CP098809">
    <property type="protein sequence ID" value="USJ27405.1"/>
    <property type="molecule type" value="Genomic_DNA"/>
</dbReference>
<proteinExistence type="predicted"/>
<gene>
    <name evidence="2" type="ORF">NE863_33685</name>
</gene>
<dbReference type="Proteomes" id="UP001055460">
    <property type="component" value="Plasmid pB"/>
</dbReference>
<keyword evidence="1" id="KW-0812">Transmembrane</keyword>
<geneLocation type="plasmid" evidence="2 3">
    <name>pB</name>
</geneLocation>
<reference evidence="2" key="1">
    <citation type="submission" date="2022-06" db="EMBL/GenBank/DDBJ databases">
        <title>Physiological and biochemical characterization and genomic elucidation of a strain of the genus Ensifer adhaerens M8 that combines arsenic oxidation and chromium reduction.</title>
        <authorList>
            <person name="Li X."/>
            <person name="Yu c."/>
        </authorList>
    </citation>
    <scope>NUCLEOTIDE SEQUENCE</scope>
    <source>
        <strain evidence="2">M8</strain>
        <plasmid evidence="2">pB</plasmid>
    </source>
</reference>
<dbReference type="RefSeq" id="WP_252161071.1">
    <property type="nucleotide sequence ID" value="NZ_CP098809.1"/>
</dbReference>
<feature type="transmembrane region" description="Helical" evidence="1">
    <location>
        <begin position="61"/>
        <end position="79"/>
    </location>
</feature>
<dbReference type="AlphaFoldDB" id="A0A9Q8YDU8"/>
<accession>A0A9Q8YDU8</accession>
<keyword evidence="1" id="KW-0472">Membrane</keyword>
<organism evidence="2 3">
    <name type="scientific">Ensifer adhaerens</name>
    <name type="common">Sinorhizobium morelense</name>
    <dbReference type="NCBI Taxonomy" id="106592"/>
    <lineage>
        <taxon>Bacteria</taxon>
        <taxon>Pseudomonadati</taxon>
        <taxon>Pseudomonadota</taxon>
        <taxon>Alphaproteobacteria</taxon>
        <taxon>Hyphomicrobiales</taxon>
        <taxon>Rhizobiaceae</taxon>
        <taxon>Sinorhizobium/Ensifer group</taxon>
        <taxon>Ensifer</taxon>
    </lineage>
</organism>
<evidence type="ECO:0000313" key="3">
    <source>
        <dbReference type="Proteomes" id="UP001055460"/>
    </source>
</evidence>